<gene>
    <name evidence="1" type="ORF">H5410_043688</name>
</gene>
<proteinExistence type="predicted"/>
<keyword evidence="2" id="KW-1185">Reference proteome</keyword>
<sequence length="66" mass="7729">MAIQKLVFGHERSSRVLAWQVLLNPLIGEELHIVIVQQMSLNLPWAQVYFPLKTPVMMLIVRKLQY</sequence>
<protein>
    <submittedName>
        <fullName evidence="1">Uncharacterized protein</fullName>
    </submittedName>
</protein>
<accession>A0A9J5Y224</accession>
<evidence type="ECO:0000313" key="1">
    <source>
        <dbReference type="EMBL" id="KAG5593174.1"/>
    </source>
</evidence>
<dbReference type="Proteomes" id="UP000824120">
    <property type="component" value="Chromosome 8"/>
</dbReference>
<dbReference type="EMBL" id="JACXVP010000008">
    <property type="protein sequence ID" value="KAG5593174.1"/>
    <property type="molecule type" value="Genomic_DNA"/>
</dbReference>
<organism evidence="1 2">
    <name type="scientific">Solanum commersonii</name>
    <name type="common">Commerson's wild potato</name>
    <name type="synonym">Commerson's nightshade</name>
    <dbReference type="NCBI Taxonomy" id="4109"/>
    <lineage>
        <taxon>Eukaryota</taxon>
        <taxon>Viridiplantae</taxon>
        <taxon>Streptophyta</taxon>
        <taxon>Embryophyta</taxon>
        <taxon>Tracheophyta</taxon>
        <taxon>Spermatophyta</taxon>
        <taxon>Magnoliopsida</taxon>
        <taxon>eudicotyledons</taxon>
        <taxon>Gunneridae</taxon>
        <taxon>Pentapetalae</taxon>
        <taxon>asterids</taxon>
        <taxon>lamiids</taxon>
        <taxon>Solanales</taxon>
        <taxon>Solanaceae</taxon>
        <taxon>Solanoideae</taxon>
        <taxon>Solaneae</taxon>
        <taxon>Solanum</taxon>
    </lineage>
</organism>
<reference evidence="1 2" key="1">
    <citation type="submission" date="2020-09" db="EMBL/GenBank/DDBJ databases">
        <title>De no assembly of potato wild relative species, Solanum commersonii.</title>
        <authorList>
            <person name="Cho K."/>
        </authorList>
    </citation>
    <scope>NUCLEOTIDE SEQUENCE [LARGE SCALE GENOMIC DNA]</scope>
    <source>
        <strain evidence="1">LZ3.2</strain>
        <tissue evidence="1">Leaf</tissue>
    </source>
</reference>
<dbReference type="AlphaFoldDB" id="A0A9J5Y224"/>
<comment type="caution">
    <text evidence="1">The sequence shown here is derived from an EMBL/GenBank/DDBJ whole genome shotgun (WGS) entry which is preliminary data.</text>
</comment>
<name>A0A9J5Y224_SOLCO</name>
<evidence type="ECO:0000313" key="2">
    <source>
        <dbReference type="Proteomes" id="UP000824120"/>
    </source>
</evidence>